<dbReference type="EMBL" id="VOIH02000012">
    <property type="protein sequence ID" value="KAF3432378.1"/>
    <property type="molecule type" value="Genomic_DNA"/>
</dbReference>
<accession>A0A8K0DQM7</accession>
<dbReference type="AlphaFoldDB" id="A0A8K0DQM7"/>
<sequence length="192" mass="22055">MGQYVSRVSRLFLGRRDSPVEEPVAALVVTLVKDLSSRSHSKRMSYRGDIMSSSGGEYWDVGLDEDSAQRELEGRRQNVSMFLRGEATMIPTRSGGHYYIPIGRFEQMQTDHRHEMYNWYMDLYRDDLAEQLAMTLLVVAQGLEVPPIAVLSQAIDEDMEDSIRLEDYVAHGYSSKLVNLEDFDHWDDTNSH</sequence>
<reference evidence="1" key="1">
    <citation type="submission" date="2020-03" db="EMBL/GenBank/DDBJ databases">
        <title>A high-quality chromosome-level genome assembly of a woody plant with both climbing and erect habits, Rhamnella rubrinervis.</title>
        <authorList>
            <person name="Lu Z."/>
            <person name="Yang Y."/>
            <person name="Zhu X."/>
            <person name="Sun Y."/>
        </authorList>
    </citation>
    <scope>NUCLEOTIDE SEQUENCE</scope>
    <source>
        <strain evidence="1">BYM</strain>
        <tissue evidence="1">Leaf</tissue>
    </source>
</reference>
<dbReference type="Proteomes" id="UP000796880">
    <property type="component" value="Unassembled WGS sequence"/>
</dbReference>
<evidence type="ECO:0000313" key="1">
    <source>
        <dbReference type="EMBL" id="KAF3432378.1"/>
    </source>
</evidence>
<proteinExistence type="predicted"/>
<evidence type="ECO:0000313" key="2">
    <source>
        <dbReference type="Proteomes" id="UP000796880"/>
    </source>
</evidence>
<comment type="caution">
    <text evidence="1">The sequence shown here is derived from an EMBL/GenBank/DDBJ whole genome shotgun (WGS) entry which is preliminary data.</text>
</comment>
<keyword evidence="2" id="KW-1185">Reference proteome</keyword>
<protein>
    <submittedName>
        <fullName evidence="1">Uncharacterized protein</fullName>
    </submittedName>
</protein>
<gene>
    <name evidence="1" type="ORF">FNV43_RR27118</name>
</gene>
<name>A0A8K0DQM7_9ROSA</name>
<organism evidence="1 2">
    <name type="scientific">Rhamnella rubrinervis</name>
    <dbReference type="NCBI Taxonomy" id="2594499"/>
    <lineage>
        <taxon>Eukaryota</taxon>
        <taxon>Viridiplantae</taxon>
        <taxon>Streptophyta</taxon>
        <taxon>Embryophyta</taxon>
        <taxon>Tracheophyta</taxon>
        <taxon>Spermatophyta</taxon>
        <taxon>Magnoliopsida</taxon>
        <taxon>eudicotyledons</taxon>
        <taxon>Gunneridae</taxon>
        <taxon>Pentapetalae</taxon>
        <taxon>rosids</taxon>
        <taxon>fabids</taxon>
        <taxon>Rosales</taxon>
        <taxon>Rhamnaceae</taxon>
        <taxon>rhamnoid group</taxon>
        <taxon>Rhamneae</taxon>
        <taxon>Rhamnella</taxon>
    </lineage>
</organism>